<proteinExistence type="predicted"/>
<evidence type="ECO:0000313" key="4">
    <source>
        <dbReference type="EMBL" id="EET85199.1"/>
    </source>
</evidence>
<name>C6PZY9_9CLOT</name>
<reference evidence="4 5" key="1">
    <citation type="submission" date="2009-06" db="EMBL/GenBank/DDBJ databases">
        <title>The draft genome of Clostridium carboxidivorans P7.</title>
        <authorList>
            <consortium name="US DOE Joint Genome Institute (JGI-PGF)"/>
            <person name="Lucas S."/>
            <person name="Copeland A."/>
            <person name="Lapidus A."/>
            <person name="Glavina del Rio T."/>
            <person name="Tice H."/>
            <person name="Bruce D."/>
            <person name="Goodwin L."/>
            <person name="Pitluck S."/>
            <person name="Larimer F."/>
            <person name="Land M.L."/>
            <person name="Hauser L."/>
            <person name="Hemme C.L."/>
        </authorList>
    </citation>
    <scope>NUCLEOTIDE SEQUENCE [LARGE SCALE GENOMIC DNA]</scope>
    <source>
        <strain evidence="4 5">P7</strain>
    </source>
</reference>
<dbReference type="SUPFAM" id="SSF56349">
    <property type="entry name" value="DNA breaking-rejoining enzymes"/>
    <property type="match status" value="1"/>
</dbReference>
<gene>
    <name evidence="3" type="ORF">Ccar_4300</name>
    <name evidence="4" type="ORF">CcarbDRAFT_4356</name>
</gene>
<dbReference type="Proteomes" id="UP000004198">
    <property type="component" value="Unassembled WGS sequence"/>
</dbReference>
<dbReference type="Pfam" id="PF00589">
    <property type="entry name" value="Phage_integrase"/>
    <property type="match status" value="1"/>
</dbReference>
<reference evidence="3" key="2">
    <citation type="journal article" date="2010" name="PLoS ONE">
        <title>Genomic analysis of carbon monoxide utilization and butanol production by Clostridium carboxidivorans strain P7T.</title>
        <authorList>
            <person name="Bruant G."/>
            <person name="Levesque M.-J."/>
            <person name="Peter C."/>
            <person name="Guiot S.R."/>
            <person name="Masson L."/>
        </authorList>
    </citation>
    <scope>NUCLEOTIDE SEQUENCE</scope>
    <source>
        <strain evidence="3">P7</strain>
        <plasmid evidence="3">p19</plasmid>
    </source>
</reference>
<evidence type="ECO:0000259" key="2">
    <source>
        <dbReference type="PROSITE" id="PS51898"/>
    </source>
</evidence>
<geneLocation type="plasmid" evidence="3">
    <name>p19</name>
</geneLocation>
<feature type="domain" description="Tyr recombinase" evidence="2">
    <location>
        <begin position="131"/>
        <end position="308"/>
    </location>
</feature>
<dbReference type="GO" id="GO:0006310">
    <property type="term" value="P:DNA recombination"/>
    <property type="evidence" value="ECO:0007669"/>
    <property type="project" value="UniProtKB-KW"/>
</dbReference>
<dbReference type="InterPro" id="IPR011010">
    <property type="entry name" value="DNA_brk_join_enz"/>
</dbReference>
<accession>C6PZY9</accession>
<dbReference type="InterPro" id="IPR013762">
    <property type="entry name" value="Integrase-like_cat_sf"/>
</dbReference>
<keyword evidence="1" id="KW-0233">DNA recombination</keyword>
<dbReference type="GO" id="GO:0015074">
    <property type="term" value="P:DNA integration"/>
    <property type="evidence" value="ECO:0007669"/>
    <property type="project" value="InterPro"/>
</dbReference>
<evidence type="ECO:0000256" key="1">
    <source>
        <dbReference type="ARBA" id="ARBA00023172"/>
    </source>
</evidence>
<organism evidence="4 5">
    <name type="scientific">Clostridium carboxidivorans P7</name>
    <dbReference type="NCBI Taxonomy" id="536227"/>
    <lineage>
        <taxon>Bacteria</taxon>
        <taxon>Bacillati</taxon>
        <taxon>Bacillota</taxon>
        <taxon>Clostridia</taxon>
        <taxon>Eubacteriales</taxon>
        <taxon>Clostridiaceae</taxon>
        <taxon>Clostridium</taxon>
    </lineage>
</organism>
<dbReference type="AlphaFoldDB" id="C6PZY9"/>
<dbReference type="KEGG" id="cck:Ccar_25960"/>
<dbReference type="PATRIC" id="fig|536227.13.peg.23"/>
<protein>
    <submittedName>
        <fullName evidence="4">Phage integrase family protein</fullName>
    </submittedName>
</protein>
<dbReference type="InterPro" id="IPR002104">
    <property type="entry name" value="Integrase_catalytic"/>
</dbReference>
<dbReference type="EMBL" id="HM590571">
    <property type="protein sequence ID" value="ADO12140.1"/>
    <property type="molecule type" value="Genomic_DNA"/>
</dbReference>
<sequence length="308" mass="35525">MGRNLQYQFLNSIDKAFDGGGHDKHTDKHNGKHLDTVYSYAERKGLIELSSQIARFIKESYPDTKKVLDIKEEMIQNFLNSKSETCNKETLGQYGSRIHKLEHIVNDVYKGSASWYNDLIIPTSKVSNDKTRNISMSREDYNSILNRAYNMNSSSKALIAIELAGHFGMRVSETCKFQPRDVSLEAMKLHIHESKGKKNRDIDIRKRDVNFLERIIEGLPQDARIVDIKEDSVNKYLARAEEALGIRDKYQEADTGIHCIRKMVAQERYDEFRKQGLSKKDSLNAVSIYLGHGMDRDETMKQYVLNIH</sequence>
<dbReference type="Gene3D" id="1.10.443.10">
    <property type="entry name" value="Intergrase catalytic core"/>
    <property type="match status" value="1"/>
</dbReference>
<dbReference type="EMBL" id="ACVI01000103">
    <property type="protein sequence ID" value="EET85199.1"/>
    <property type="molecule type" value="Genomic_DNA"/>
</dbReference>
<dbReference type="GO" id="GO:0003677">
    <property type="term" value="F:DNA binding"/>
    <property type="evidence" value="ECO:0007669"/>
    <property type="project" value="InterPro"/>
</dbReference>
<evidence type="ECO:0000313" key="3">
    <source>
        <dbReference type="EMBL" id="ADO12140.1"/>
    </source>
</evidence>
<dbReference type="PROSITE" id="PS51898">
    <property type="entry name" value="TYR_RECOMBINASE"/>
    <property type="match status" value="1"/>
</dbReference>
<evidence type="ECO:0000313" key="5">
    <source>
        <dbReference type="Proteomes" id="UP000004198"/>
    </source>
</evidence>
<dbReference type="RefSeq" id="WP_007063241.1">
    <property type="nucleotide sequence ID" value="NC_014565.1"/>
</dbReference>
<keyword evidence="5" id="KW-1185">Reference proteome</keyword>
<dbReference type="eggNOG" id="COG0582">
    <property type="taxonomic scope" value="Bacteria"/>
</dbReference>
<dbReference type="OrthoDB" id="1938416at2"/>
<keyword evidence="3" id="KW-0614">Plasmid</keyword>